<proteinExistence type="predicted"/>
<protein>
    <submittedName>
        <fullName evidence="3">Uncharacterized protein LOC115745751</fullName>
    </submittedName>
</protein>
<dbReference type="Proteomes" id="UP000827889">
    <property type="component" value="Chromosome 10"/>
</dbReference>
<organism evidence="2 3">
    <name type="scientific">Rhodamnia argentea</name>
    <dbReference type="NCBI Taxonomy" id="178133"/>
    <lineage>
        <taxon>Eukaryota</taxon>
        <taxon>Viridiplantae</taxon>
        <taxon>Streptophyta</taxon>
        <taxon>Embryophyta</taxon>
        <taxon>Tracheophyta</taxon>
        <taxon>Spermatophyta</taxon>
        <taxon>Magnoliopsida</taxon>
        <taxon>eudicotyledons</taxon>
        <taxon>Gunneridae</taxon>
        <taxon>Pentapetalae</taxon>
        <taxon>rosids</taxon>
        <taxon>malvids</taxon>
        <taxon>Myrtales</taxon>
        <taxon>Myrtaceae</taxon>
        <taxon>Myrtoideae</taxon>
        <taxon>Myrteae</taxon>
        <taxon>Australasian group</taxon>
        <taxon>Rhodamnia</taxon>
    </lineage>
</organism>
<evidence type="ECO:0000256" key="1">
    <source>
        <dbReference type="SAM" id="MobiDB-lite"/>
    </source>
</evidence>
<feature type="region of interest" description="Disordered" evidence="1">
    <location>
        <begin position="117"/>
        <end position="140"/>
    </location>
</feature>
<dbReference type="RefSeq" id="XP_048127171.1">
    <property type="nucleotide sequence ID" value="XM_048271214.1"/>
</dbReference>
<sequence length="140" mass="15447">MLTFSSSSPPLLLNQIAAQSSTLLAQSSSPLACSSRASVYFLPSSLLSEVCTAWATTAARGCLSGRRFGRSNWSVARQRIDGMLTVREAVYYTVQLQLPDSTPVLEKRESVETAMREIGLQDATENKADQRTKRWLKEKS</sequence>
<feature type="compositionally biased region" description="Basic and acidic residues" evidence="1">
    <location>
        <begin position="124"/>
        <end position="140"/>
    </location>
</feature>
<accession>A0ABM3GS52</accession>
<evidence type="ECO:0000313" key="3">
    <source>
        <dbReference type="RefSeq" id="XP_048127171.1"/>
    </source>
</evidence>
<gene>
    <name evidence="3" type="primary">LOC115745751</name>
</gene>
<evidence type="ECO:0000313" key="2">
    <source>
        <dbReference type="Proteomes" id="UP000827889"/>
    </source>
</evidence>
<keyword evidence="2" id="KW-1185">Reference proteome</keyword>
<dbReference type="GeneID" id="115745751"/>
<reference evidence="3" key="1">
    <citation type="submission" date="2025-08" db="UniProtKB">
        <authorList>
            <consortium name="RefSeq"/>
        </authorList>
    </citation>
    <scope>IDENTIFICATION</scope>
    <source>
        <tissue evidence="3">Leaf</tissue>
    </source>
</reference>
<name>A0ABM3GS52_9MYRT</name>